<sequence>MVVAAKPHERPGQIWFRELEGLAIVPRRRNLFTPLWLGGSELLEPTQWDAGMFCVEASWELLRLRGEQTFTSEYAAIVVNREDDDAFYPSVVQHFTKEGKASMMHDDGEQGV</sequence>
<proteinExistence type="predicted"/>
<keyword evidence="2" id="KW-1185">Reference proteome</keyword>
<evidence type="ECO:0000313" key="1">
    <source>
        <dbReference type="EMBL" id="KAK3259105.1"/>
    </source>
</evidence>
<name>A0AAE0FG44_9CHLO</name>
<organism evidence="1 2">
    <name type="scientific">Cymbomonas tetramitiformis</name>
    <dbReference type="NCBI Taxonomy" id="36881"/>
    <lineage>
        <taxon>Eukaryota</taxon>
        <taxon>Viridiplantae</taxon>
        <taxon>Chlorophyta</taxon>
        <taxon>Pyramimonadophyceae</taxon>
        <taxon>Pyramimonadales</taxon>
        <taxon>Pyramimonadaceae</taxon>
        <taxon>Cymbomonas</taxon>
    </lineage>
</organism>
<accession>A0AAE0FG44</accession>
<dbReference type="EMBL" id="LGRX02018987">
    <property type="protein sequence ID" value="KAK3259105.1"/>
    <property type="molecule type" value="Genomic_DNA"/>
</dbReference>
<evidence type="ECO:0000313" key="2">
    <source>
        <dbReference type="Proteomes" id="UP001190700"/>
    </source>
</evidence>
<dbReference type="AlphaFoldDB" id="A0AAE0FG44"/>
<dbReference type="Proteomes" id="UP001190700">
    <property type="component" value="Unassembled WGS sequence"/>
</dbReference>
<gene>
    <name evidence="1" type="ORF">CYMTET_31883</name>
</gene>
<comment type="caution">
    <text evidence="1">The sequence shown here is derived from an EMBL/GenBank/DDBJ whole genome shotgun (WGS) entry which is preliminary data.</text>
</comment>
<reference evidence="1 2" key="1">
    <citation type="journal article" date="2015" name="Genome Biol. Evol.">
        <title>Comparative Genomics of a Bacterivorous Green Alga Reveals Evolutionary Causalities and Consequences of Phago-Mixotrophic Mode of Nutrition.</title>
        <authorList>
            <person name="Burns J.A."/>
            <person name="Paasch A."/>
            <person name="Narechania A."/>
            <person name="Kim E."/>
        </authorList>
    </citation>
    <scope>NUCLEOTIDE SEQUENCE [LARGE SCALE GENOMIC DNA]</scope>
    <source>
        <strain evidence="1 2">PLY_AMNH</strain>
    </source>
</reference>
<protein>
    <submittedName>
        <fullName evidence="1">Uncharacterized protein</fullName>
    </submittedName>
</protein>